<accession>A0A3P8ZBP0</accession>
<protein>
    <recommendedName>
        <fullName evidence="6">IF rod domain-containing protein</fullName>
    </recommendedName>
</protein>
<dbReference type="GO" id="GO:0031424">
    <property type="term" value="P:keratinization"/>
    <property type="evidence" value="ECO:0007669"/>
    <property type="project" value="TreeGrafter"/>
</dbReference>
<dbReference type="InterPro" id="IPR003054">
    <property type="entry name" value="Keratin_II"/>
</dbReference>
<dbReference type="PROSITE" id="PS00226">
    <property type="entry name" value="IF_ROD_1"/>
    <property type="match status" value="1"/>
</dbReference>
<proteinExistence type="inferred from homology"/>
<keyword evidence="1 4" id="KW-0403">Intermediate filament</keyword>
<evidence type="ECO:0000256" key="2">
    <source>
        <dbReference type="ARBA" id="ARBA00023054"/>
    </source>
</evidence>
<keyword evidence="8" id="KW-1185">Reference proteome</keyword>
<dbReference type="OrthoDB" id="2441647at2759"/>
<dbReference type="FunFam" id="1.20.5.1160:FF:000001">
    <property type="entry name" value="Keratin type II"/>
    <property type="match status" value="1"/>
</dbReference>
<keyword evidence="2 5" id="KW-0175">Coiled coil</keyword>
<dbReference type="Gene3D" id="1.20.5.500">
    <property type="entry name" value="Single helix bin"/>
    <property type="match status" value="1"/>
</dbReference>
<evidence type="ECO:0000259" key="6">
    <source>
        <dbReference type="PROSITE" id="PS51842"/>
    </source>
</evidence>
<dbReference type="GeneID" id="105013980"/>
<dbReference type="Pfam" id="PF16208">
    <property type="entry name" value="Keratin_2_head"/>
    <property type="match status" value="1"/>
</dbReference>
<dbReference type="KEGG" id="els:105013980"/>
<evidence type="ECO:0000256" key="4">
    <source>
        <dbReference type="RuleBase" id="RU000685"/>
    </source>
</evidence>
<dbReference type="FunFam" id="1.20.5.500:FF:000001">
    <property type="entry name" value="Type II keratin 23"/>
    <property type="match status" value="1"/>
</dbReference>
<dbReference type="RefSeq" id="XP_010874197.1">
    <property type="nucleotide sequence ID" value="XM_010875895.4"/>
</dbReference>
<dbReference type="InterPro" id="IPR018039">
    <property type="entry name" value="IF_conserved"/>
</dbReference>
<dbReference type="SMART" id="SM01391">
    <property type="entry name" value="Filament"/>
    <property type="match status" value="1"/>
</dbReference>
<dbReference type="FunFam" id="1.20.5.170:FF:000004">
    <property type="entry name" value="Keratin, type II cytoskeletal 5"/>
    <property type="match status" value="1"/>
</dbReference>
<dbReference type="Gene3D" id="1.20.5.1160">
    <property type="entry name" value="Vasodilator-stimulated phosphoprotein"/>
    <property type="match status" value="1"/>
</dbReference>
<organism evidence="7 8">
    <name type="scientific">Esox lucius</name>
    <name type="common">Northern pike</name>
    <dbReference type="NCBI Taxonomy" id="8010"/>
    <lineage>
        <taxon>Eukaryota</taxon>
        <taxon>Metazoa</taxon>
        <taxon>Chordata</taxon>
        <taxon>Craniata</taxon>
        <taxon>Vertebrata</taxon>
        <taxon>Euteleostomi</taxon>
        <taxon>Actinopterygii</taxon>
        <taxon>Neopterygii</taxon>
        <taxon>Teleostei</taxon>
        <taxon>Protacanthopterygii</taxon>
        <taxon>Esociformes</taxon>
        <taxon>Esocidae</taxon>
        <taxon>Esox</taxon>
    </lineage>
</organism>
<reference evidence="8" key="1">
    <citation type="journal article" date="2014" name="PLoS ONE">
        <title>The genome and linkage map of the northern pike (Esox lucius): conserved synteny revealed between the salmonid sister group and the Neoteleostei.</title>
        <authorList>
            <person name="Rondeau E.B."/>
            <person name="Minkley D.R."/>
            <person name="Leong J.S."/>
            <person name="Messmer A.M."/>
            <person name="Jantzen J.R."/>
            <person name="von Schalburg K.R."/>
            <person name="Lemon C."/>
            <person name="Bird N.H."/>
            <person name="Koop B.F."/>
        </authorList>
    </citation>
    <scope>NUCLEOTIDE SEQUENCE</scope>
</reference>
<dbReference type="GeneTree" id="ENSGT00940000161090"/>
<comment type="similarity">
    <text evidence="3 4">Belongs to the intermediate filament family.</text>
</comment>
<dbReference type="PROSITE" id="PS51842">
    <property type="entry name" value="IF_ROD_2"/>
    <property type="match status" value="1"/>
</dbReference>
<evidence type="ECO:0000256" key="5">
    <source>
        <dbReference type="SAM" id="Coils"/>
    </source>
</evidence>
<reference evidence="7" key="2">
    <citation type="submission" date="2020-02" db="EMBL/GenBank/DDBJ databases">
        <title>Esox lucius (northern pike) genome, fEsoLuc1, primary haplotype.</title>
        <authorList>
            <person name="Myers G."/>
            <person name="Karagic N."/>
            <person name="Meyer A."/>
            <person name="Pippel M."/>
            <person name="Reichard M."/>
            <person name="Winkler S."/>
            <person name="Tracey A."/>
            <person name="Sims Y."/>
            <person name="Howe K."/>
            <person name="Rhie A."/>
            <person name="Formenti G."/>
            <person name="Durbin R."/>
            <person name="Fedrigo O."/>
            <person name="Jarvis E.D."/>
        </authorList>
    </citation>
    <scope>NUCLEOTIDE SEQUENCE [LARGE SCALE GENOMIC DNA]</scope>
</reference>
<feature type="domain" description="IF rod" evidence="6">
    <location>
        <begin position="71"/>
        <end position="382"/>
    </location>
</feature>
<dbReference type="GO" id="GO:0045095">
    <property type="term" value="C:keratin filament"/>
    <property type="evidence" value="ECO:0007669"/>
    <property type="project" value="InterPro"/>
</dbReference>
<dbReference type="Pfam" id="PF00038">
    <property type="entry name" value="Filament"/>
    <property type="match status" value="1"/>
</dbReference>
<dbReference type="InParanoid" id="A0A3P8ZBP0"/>
<dbReference type="GO" id="GO:0005615">
    <property type="term" value="C:extracellular space"/>
    <property type="evidence" value="ECO:0007669"/>
    <property type="project" value="TreeGrafter"/>
</dbReference>
<dbReference type="PANTHER" id="PTHR45616:SF9">
    <property type="entry name" value="KERATIN, TYPE II CYTOSKELETAL 8-RELATED"/>
    <property type="match status" value="1"/>
</dbReference>
<dbReference type="Proteomes" id="UP000265140">
    <property type="component" value="Chromosome 12"/>
</dbReference>
<dbReference type="PRINTS" id="PR01276">
    <property type="entry name" value="TYPE2KERATIN"/>
</dbReference>
<dbReference type="InterPro" id="IPR032444">
    <property type="entry name" value="Keratin_2_head"/>
</dbReference>
<dbReference type="Bgee" id="ENSELUG00000001831">
    <property type="expression patterns" value="Expressed in pharyngeal gill and 6 other cell types or tissues"/>
</dbReference>
<evidence type="ECO:0000313" key="7">
    <source>
        <dbReference type="Ensembl" id="ENSELUP00000026080.1"/>
    </source>
</evidence>
<dbReference type="InterPro" id="IPR039008">
    <property type="entry name" value="IF_rod_dom"/>
</dbReference>
<feature type="coiled-coil region" evidence="5">
    <location>
        <begin position="124"/>
        <end position="172"/>
    </location>
</feature>
<dbReference type="STRING" id="8010.ENSELUP00000026080"/>
<reference evidence="7" key="4">
    <citation type="submission" date="2025-09" db="UniProtKB">
        <authorList>
            <consortium name="Ensembl"/>
        </authorList>
    </citation>
    <scope>IDENTIFICATION</scope>
</reference>
<dbReference type="Ensembl" id="ENSELUT00000019442.3">
    <property type="protein sequence ID" value="ENSELUP00000026080.1"/>
    <property type="gene ID" value="ENSELUG00000001831.3"/>
</dbReference>
<reference evidence="7" key="3">
    <citation type="submission" date="2025-08" db="UniProtKB">
        <authorList>
            <consortium name="Ensembl"/>
        </authorList>
    </citation>
    <scope>IDENTIFICATION</scope>
</reference>
<dbReference type="PANTHER" id="PTHR45616">
    <property type="entry name" value="GATA-TYPE DOMAIN-CONTAINING PROTEIN"/>
    <property type="match status" value="1"/>
</dbReference>
<dbReference type="AlphaFoldDB" id="A0A3P8ZBP0"/>
<dbReference type="GO" id="GO:0045109">
    <property type="term" value="P:intermediate filament organization"/>
    <property type="evidence" value="ECO:0007669"/>
    <property type="project" value="TreeGrafter"/>
</dbReference>
<dbReference type="Gene3D" id="1.20.5.170">
    <property type="match status" value="1"/>
</dbReference>
<sequence>MSLRTKNRLETVDQCKLDFSSMSQGSRIGLKTSSSGFFMGGPITAMPVNRSLLAPINLQVDPSIQTVRTNETNQIKDLNNRFVTFIDKVRLLEQQNKMLETKWRLMQDQMTGPSDIEPMFQAHISNLQKQLDQVNNDNIRMDLEKEKMYHNLKDIRTKYQDEISKRNTLENEFVLLKKDVDAGVLSKLDQEQKVSALVDEINFLKVLYKQDLTELQSSVKETSVVVEMDNSRGLDMKQTIADVKAQYEDISVRGQKQAESWYKTKVDSLVSKAGQAAEVVRNTKAEIFELNRLISRLQNDILVVKGKNTALERQIIDVEARGETVVKNAKTQINDLEAAMQRAKWDMACQIREYQDLMNVKLALDMEISTYRKLLEGEETNFGQQSIIKISSIQPHYTMPETRYQLPTCSSPIVIKTVELKDSSTSYQ</sequence>
<dbReference type="GO" id="GO:0030280">
    <property type="term" value="F:structural constituent of skin epidermis"/>
    <property type="evidence" value="ECO:0007669"/>
    <property type="project" value="TreeGrafter"/>
</dbReference>
<evidence type="ECO:0000313" key="8">
    <source>
        <dbReference type="Proteomes" id="UP000265140"/>
    </source>
</evidence>
<dbReference type="SUPFAM" id="SSF64593">
    <property type="entry name" value="Intermediate filament protein, coiled coil region"/>
    <property type="match status" value="2"/>
</dbReference>
<evidence type="ECO:0000256" key="3">
    <source>
        <dbReference type="ARBA" id="ARBA00061646"/>
    </source>
</evidence>
<evidence type="ECO:0000256" key="1">
    <source>
        <dbReference type="ARBA" id="ARBA00022754"/>
    </source>
</evidence>
<name>A0A3P8ZBP0_ESOLU</name>